<accession>A0A835KNJ3</accession>
<dbReference type="InterPro" id="IPR032675">
    <property type="entry name" value="LRR_dom_sf"/>
</dbReference>
<dbReference type="Proteomes" id="UP000636709">
    <property type="component" value="Unassembled WGS sequence"/>
</dbReference>
<dbReference type="SUPFAM" id="SSF52058">
    <property type="entry name" value="L domain-like"/>
    <property type="match status" value="1"/>
</dbReference>
<feature type="domain" description="At1g61320/AtMIF1 LRR" evidence="1">
    <location>
        <begin position="2"/>
        <end position="332"/>
    </location>
</feature>
<evidence type="ECO:0000259" key="1">
    <source>
        <dbReference type="Pfam" id="PF23622"/>
    </source>
</evidence>
<reference evidence="2" key="1">
    <citation type="submission" date="2020-07" db="EMBL/GenBank/DDBJ databases">
        <title>Genome sequence and genetic diversity analysis of an under-domesticated orphan crop, white fonio (Digitaria exilis).</title>
        <authorList>
            <person name="Bennetzen J.L."/>
            <person name="Chen S."/>
            <person name="Ma X."/>
            <person name="Wang X."/>
            <person name="Yssel A.E.J."/>
            <person name="Chaluvadi S.R."/>
            <person name="Johnson M."/>
            <person name="Gangashetty P."/>
            <person name="Hamidou F."/>
            <person name="Sanogo M.D."/>
            <person name="Zwaenepoel A."/>
            <person name="Wallace J."/>
            <person name="Van De Peer Y."/>
            <person name="Van Deynze A."/>
        </authorList>
    </citation>
    <scope>NUCLEOTIDE SEQUENCE</scope>
    <source>
        <tissue evidence="2">Leaves</tissue>
    </source>
</reference>
<gene>
    <name evidence="2" type="ORF">HU200_010361</name>
</gene>
<dbReference type="AlphaFoldDB" id="A0A835KNJ3"/>
<name>A0A835KNJ3_9POAL</name>
<evidence type="ECO:0000313" key="3">
    <source>
        <dbReference type="Proteomes" id="UP000636709"/>
    </source>
</evidence>
<dbReference type="EMBL" id="JACEFO010000718">
    <property type="protein sequence ID" value="KAF8759321.1"/>
    <property type="molecule type" value="Genomic_DNA"/>
</dbReference>
<dbReference type="Pfam" id="PF23622">
    <property type="entry name" value="LRR_At1g61320_AtMIF1"/>
    <property type="match status" value="1"/>
</dbReference>
<organism evidence="2 3">
    <name type="scientific">Digitaria exilis</name>
    <dbReference type="NCBI Taxonomy" id="1010633"/>
    <lineage>
        <taxon>Eukaryota</taxon>
        <taxon>Viridiplantae</taxon>
        <taxon>Streptophyta</taxon>
        <taxon>Embryophyta</taxon>
        <taxon>Tracheophyta</taxon>
        <taxon>Spermatophyta</taxon>
        <taxon>Magnoliopsida</taxon>
        <taxon>Liliopsida</taxon>
        <taxon>Poales</taxon>
        <taxon>Poaceae</taxon>
        <taxon>PACMAD clade</taxon>
        <taxon>Panicoideae</taxon>
        <taxon>Panicodae</taxon>
        <taxon>Paniceae</taxon>
        <taxon>Anthephorinae</taxon>
        <taxon>Digitaria</taxon>
    </lineage>
</organism>
<protein>
    <recommendedName>
        <fullName evidence="1">At1g61320/AtMIF1 LRR domain-containing protein</fullName>
    </recommendedName>
</protein>
<proteinExistence type="predicted"/>
<evidence type="ECO:0000313" key="2">
    <source>
        <dbReference type="EMBL" id="KAF8759321.1"/>
    </source>
</evidence>
<dbReference type="PANTHER" id="PTHR34145">
    <property type="entry name" value="OS02G0105600 PROTEIN"/>
    <property type="match status" value="1"/>
</dbReference>
<comment type="caution">
    <text evidence="2">The sequence shown here is derived from an EMBL/GenBank/DDBJ whole genome shotgun (WGS) entry which is preliminary data.</text>
</comment>
<dbReference type="OrthoDB" id="679153at2759"/>
<dbReference type="PANTHER" id="PTHR34145:SF35">
    <property type="entry name" value="F-BOX DOMAIN-CONTAINING PROTEIN"/>
    <property type="match status" value="1"/>
</dbReference>
<dbReference type="InterPro" id="IPR055357">
    <property type="entry name" value="LRR_At1g61320_AtMIF1"/>
</dbReference>
<dbReference type="Gene3D" id="3.80.10.10">
    <property type="entry name" value="Ribonuclease Inhibitor"/>
    <property type="match status" value="1"/>
</dbReference>
<sequence>MYKFPCSTLSGGSGNSIQYLDLEGCAFQPTFQLGRLGSLTRLHLHYVCITGDELGCFLSNSLVLERLKLTYCYKIVCLKIPSLLHRLSSLHVYGCDMMKEIDNKPQNLHSITLEISQHYNLLERHCNLEICCNSTKLTCGVMMLPIYIVLPCTSIKSWLIYMQMVNAPTAPSKFIHLKHLCLHLGGVKLSPAYDYFFLASFIDASPSLETFSLNLPQEPMEDDWGFGCSSDLRQMPQYRHHNLQSFEITGFGSAKSLVELTCYILESTTSLQCVTLDTTLLGAFKCSESKSKKCFSVTRGTIIEVQKALLAIKTYIKKKVPATVQLTVVEPCRLCHASEL</sequence>
<keyword evidence="3" id="KW-1185">Reference proteome</keyword>
<dbReference type="InterPro" id="IPR053772">
    <property type="entry name" value="At1g61320/At1g61330-like"/>
</dbReference>